<accession>A0A2M7QQ27</accession>
<comment type="caution">
    <text evidence="1">The sequence shown here is derived from an EMBL/GenBank/DDBJ whole genome shotgun (WGS) entry which is preliminary data.</text>
</comment>
<name>A0A2M7QQ27_9BACT</name>
<protein>
    <submittedName>
        <fullName evidence="1">Uncharacterized protein</fullName>
    </submittedName>
</protein>
<dbReference type="AlphaFoldDB" id="A0A2M7QQ27"/>
<organism evidence="1 2">
    <name type="scientific">Candidatus Portnoybacteria bacterium CG_4_10_14_0_8_um_filter_40_50</name>
    <dbReference type="NCBI Taxonomy" id="1974800"/>
    <lineage>
        <taxon>Bacteria</taxon>
        <taxon>Candidatus Portnoyibacteriota</taxon>
    </lineage>
</organism>
<dbReference type="Proteomes" id="UP000229481">
    <property type="component" value="Unassembled WGS sequence"/>
</dbReference>
<reference evidence="2" key="1">
    <citation type="submission" date="2017-09" db="EMBL/GenBank/DDBJ databases">
        <title>Depth-based differentiation of microbial function through sediment-hosted aquifers and enrichment of novel symbionts in the deep terrestrial subsurface.</title>
        <authorList>
            <person name="Probst A.J."/>
            <person name="Ladd B."/>
            <person name="Jarett J.K."/>
            <person name="Geller-Mcgrath D.E."/>
            <person name="Sieber C.M.K."/>
            <person name="Emerson J.B."/>
            <person name="Anantharaman K."/>
            <person name="Thomas B.C."/>
            <person name="Malmstrom R."/>
            <person name="Stieglmeier M."/>
            <person name="Klingl A."/>
            <person name="Woyke T."/>
            <person name="Ryan C.M."/>
            <person name="Banfield J.F."/>
        </authorList>
    </citation>
    <scope>NUCLEOTIDE SEQUENCE [LARGE SCALE GENOMIC DNA]</scope>
</reference>
<evidence type="ECO:0000313" key="1">
    <source>
        <dbReference type="EMBL" id="PIY74085.1"/>
    </source>
</evidence>
<gene>
    <name evidence="1" type="ORF">COY85_04235</name>
</gene>
<evidence type="ECO:0000313" key="2">
    <source>
        <dbReference type="Proteomes" id="UP000229481"/>
    </source>
</evidence>
<dbReference type="EMBL" id="PFLK01000111">
    <property type="protein sequence ID" value="PIY74085.1"/>
    <property type="molecule type" value="Genomic_DNA"/>
</dbReference>
<sequence length="90" mass="9858">MANFRIQNLVAAESPSSRTPCVHYGAGEGGPRRRNFVSLRGKQKFLLFACPAASRRLCYGARPSVQFGARSAPSVSFKKGSDFVKQTHQI</sequence>
<proteinExistence type="predicted"/>